<keyword evidence="2" id="KW-1003">Cell membrane</keyword>
<feature type="region of interest" description="Disordered" evidence="6">
    <location>
        <begin position="405"/>
        <end position="436"/>
    </location>
</feature>
<feature type="transmembrane region" description="Helical" evidence="7">
    <location>
        <begin position="376"/>
        <end position="395"/>
    </location>
</feature>
<feature type="transmembrane region" description="Helical" evidence="7">
    <location>
        <begin position="36"/>
        <end position="57"/>
    </location>
</feature>
<dbReference type="SUPFAM" id="SSF103473">
    <property type="entry name" value="MFS general substrate transporter"/>
    <property type="match status" value="1"/>
</dbReference>
<feature type="transmembrane region" description="Helical" evidence="7">
    <location>
        <begin position="301"/>
        <end position="323"/>
    </location>
</feature>
<evidence type="ECO:0000256" key="3">
    <source>
        <dbReference type="ARBA" id="ARBA00022692"/>
    </source>
</evidence>
<organism evidence="9 10">
    <name type="scientific">Actinocorallia libanotica</name>
    <dbReference type="NCBI Taxonomy" id="46162"/>
    <lineage>
        <taxon>Bacteria</taxon>
        <taxon>Bacillati</taxon>
        <taxon>Actinomycetota</taxon>
        <taxon>Actinomycetes</taxon>
        <taxon>Streptosporangiales</taxon>
        <taxon>Thermomonosporaceae</taxon>
        <taxon>Actinocorallia</taxon>
    </lineage>
</organism>
<feature type="transmembrane region" description="Helical" evidence="7">
    <location>
        <begin position="344"/>
        <end position="364"/>
    </location>
</feature>
<feature type="transmembrane region" description="Helical" evidence="7">
    <location>
        <begin position="277"/>
        <end position="295"/>
    </location>
</feature>
<dbReference type="PANTHER" id="PTHR42688:SF1">
    <property type="entry name" value="BLR5212 PROTEIN"/>
    <property type="match status" value="1"/>
</dbReference>
<gene>
    <name evidence="9" type="ORF">GCM10009550_47140</name>
</gene>
<evidence type="ECO:0000256" key="2">
    <source>
        <dbReference type="ARBA" id="ARBA00022475"/>
    </source>
</evidence>
<keyword evidence="10" id="KW-1185">Reference proteome</keyword>
<dbReference type="PROSITE" id="PS50850">
    <property type="entry name" value="MFS"/>
    <property type="match status" value="1"/>
</dbReference>
<dbReference type="RefSeq" id="WP_344243092.1">
    <property type="nucleotide sequence ID" value="NZ_BAAAHH010000021.1"/>
</dbReference>
<feature type="transmembrane region" description="Helical" evidence="7">
    <location>
        <begin position="136"/>
        <end position="156"/>
    </location>
</feature>
<dbReference type="InterPro" id="IPR036259">
    <property type="entry name" value="MFS_trans_sf"/>
</dbReference>
<evidence type="ECO:0000256" key="6">
    <source>
        <dbReference type="SAM" id="MobiDB-lite"/>
    </source>
</evidence>
<evidence type="ECO:0000256" key="7">
    <source>
        <dbReference type="SAM" id="Phobius"/>
    </source>
</evidence>
<evidence type="ECO:0000259" key="8">
    <source>
        <dbReference type="PROSITE" id="PS50850"/>
    </source>
</evidence>
<feature type="transmembrane region" description="Helical" evidence="7">
    <location>
        <begin position="12"/>
        <end position="30"/>
    </location>
</feature>
<evidence type="ECO:0000256" key="5">
    <source>
        <dbReference type="ARBA" id="ARBA00023136"/>
    </source>
</evidence>
<name>A0ABN1RJL3_9ACTN</name>
<sequence>MRGSIGSFGRPAQVLFVNQAGINLGFYMLMPYLADHLAHGAGLALWLVGLVLGVRNLSQQGMFLIGGTLADRLGYKPMIMLGCGLRVVAFGLFAFSTAVPALIAASALTGFAGALFNPAARAYLAHAEADRRVEAFAVFNVFYQAGILLGPLLGLVLLQADFRAVCLGAAAVFALLTVLQARHLPARAGAESGTERPVLTDWREAFTNRPFLAFSAAMIASYGLSFQIYLGLPLEVRRLTGDQTWTVVLFAVTALAGIAGQTRLTAWCGARHTPGQAMARGLALMGGAFVPLVFADRLPGLAAPLAALLVCAVLLTAGTMMVFPFEMATIAALSGGRLIGTYYGVHNLLSGLGILTANLLTGAALDTARDLRFPGLPWLLLTAIGLASAGALTALDRRGRLAGPAPLREEADAGAGRAEGRPADGAGREVQGRRVR</sequence>
<feature type="domain" description="Major facilitator superfamily (MFS) profile" evidence="8">
    <location>
        <begin position="1"/>
        <end position="400"/>
    </location>
</feature>
<dbReference type="Gene3D" id="1.20.1250.20">
    <property type="entry name" value="MFS general substrate transporter like domains"/>
    <property type="match status" value="1"/>
</dbReference>
<dbReference type="Pfam" id="PF07690">
    <property type="entry name" value="MFS_1"/>
    <property type="match status" value="1"/>
</dbReference>
<protein>
    <submittedName>
        <fullName evidence="9">MFS transporter</fullName>
    </submittedName>
</protein>
<comment type="caution">
    <text evidence="9">The sequence shown here is derived from an EMBL/GenBank/DDBJ whole genome shotgun (WGS) entry which is preliminary data.</text>
</comment>
<dbReference type="PANTHER" id="PTHR42688">
    <property type="entry name" value="CONSERVED PROTEIN"/>
    <property type="match status" value="1"/>
</dbReference>
<feature type="transmembrane region" description="Helical" evidence="7">
    <location>
        <begin position="162"/>
        <end position="179"/>
    </location>
</feature>
<keyword evidence="3 7" id="KW-0812">Transmembrane</keyword>
<feature type="transmembrane region" description="Helical" evidence="7">
    <location>
        <begin position="211"/>
        <end position="232"/>
    </location>
</feature>
<evidence type="ECO:0000313" key="9">
    <source>
        <dbReference type="EMBL" id="GAA0958514.1"/>
    </source>
</evidence>
<proteinExistence type="predicted"/>
<evidence type="ECO:0000256" key="1">
    <source>
        <dbReference type="ARBA" id="ARBA00004651"/>
    </source>
</evidence>
<dbReference type="InterPro" id="IPR020846">
    <property type="entry name" value="MFS_dom"/>
</dbReference>
<dbReference type="Proteomes" id="UP001500665">
    <property type="component" value="Unassembled WGS sequence"/>
</dbReference>
<dbReference type="InterPro" id="IPR052425">
    <property type="entry name" value="Uncharacterized_MFS-type"/>
</dbReference>
<feature type="transmembrane region" description="Helical" evidence="7">
    <location>
        <begin position="244"/>
        <end position="265"/>
    </location>
</feature>
<evidence type="ECO:0000313" key="10">
    <source>
        <dbReference type="Proteomes" id="UP001500665"/>
    </source>
</evidence>
<reference evidence="9 10" key="1">
    <citation type="journal article" date="2019" name="Int. J. Syst. Evol. Microbiol.">
        <title>The Global Catalogue of Microorganisms (GCM) 10K type strain sequencing project: providing services to taxonomists for standard genome sequencing and annotation.</title>
        <authorList>
            <consortium name="The Broad Institute Genomics Platform"/>
            <consortium name="The Broad Institute Genome Sequencing Center for Infectious Disease"/>
            <person name="Wu L."/>
            <person name="Ma J."/>
        </authorList>
    </citation>
    <scope>NUCLEOTIDE SEQUENCE [LARGE SCALE GENOMIC DNA]</scope>
    <source>
        <strain evidence="9 10">JCM 10696</strain>
    </source>
</reference>
<keyword evidence="5 7" id="KW-0472">Membrane</keyword>
<comment type="subcellular location">
    <subcellularLocation>
        <location evidence="1">Cell membrane</location>
        <topology evidence="1">Multi-pass membrane protein</topology>
    </subcellularLocation>
</comment>
<evidence type="ECO:0000256" key="4">
    <source>
        <dbReference type="ARBA" id="ARBA00022989"/>
    </source>
</evidence>
<dbReference type="InterPro" id="IPR011701">
    <property type="entry name" value="MFS"/>
</dbReference>
<feature type="compositionally biased region" description="Basic and acidic residues" evidence="6">
    <location>
        <begin position="418"/>
        <end position="436"/>
    </location>
</feature>
<keyword evidence="4 7" id="KW-1133">Transmembrane helix</keyword>
<accession>A0ABN1RJL3</accession>
<dbReference type="EMBL" id="BAAAHH010000021">
    <property type="protein sequence ID" value="GAA0958514.1"/>
    <property type="molecule type" value="Genomic_DNA"/>
</dbReference>